<feature type="compositionally biased region" description="Low complexity" evidence="2">
    <location>
        <begin position="261"/>
        <end position="270"/>
    </location>
</feature>
<evidence type="ECO:0000313" key="3">
    <source>
        <dbReference type="Ensembl" id="ENSOKIP00005093231.1"/>
    </source>
</evidence>
<dbReference type="InterPro" id="IPR029356">
    <property type="entry name" value="FAM53"/>
</dbReference>
<name>A0A8C7JV20_ONCKI</name>
<feature type="region of interest" description="Disordered" evidence="2">
    <location>
        <begin position="333"/>
        <end position="352"/>
    </location>
</feature>
<dbReference type="GO" id="GO:0006606">
    <property type="term" value="P:protein import into nucleus"/>
    <property type="evidence" value="ECO:0007669"/>
    <property type="project" value="TreeGrafter"/>
</dbReference>
<dbReference type="GO" id="GO:0005634">
    <property type="term" value="C:nucleus"/>
    <property type="evidence" value="ECO:0007669"/>
    <property type="project" value="TreeGrafter"/>
</dbReference>
<feature type="compositionally biased region" description="Pro residues" evidence="2">
    <location>
        <begin position="234"/>
        <end position="246"/>
    </location>
</feature>
<sequence length="449" mass="48036">MVTLITEQLRKQNLEEPPYHRAFSLNVSLPEVGSSPTVCWRGCGLTPESSWSMFPSSKTHMQDASVLSSLDPLGTPFTLPSTSVTDLSLQSSPPPPPPKRHCRSLSVPEDLSHCRSPWRPSASKIWTPVKRRCHSGGGVACMGVGSLVGSIPLRGPSSSLTSSLTSSSSPTFFSLAMSPDSPLPWGCPWDHNDLPRGGCTGFFPAPSSCSSSPASLGSCRPLLQRRFSLSPVHVLPPQPSPSPAPGLVPRYPSMEPPAPSPSSACSSPSSSRRDLPPCLPRCHSQPCDLRKPGLKRRHDADTLPYYVRPGLDFNKMTPTRVFVGNLGSLARRSGATGSLTPPSHEPELLHSHSCPSQTGPVWIWVQGAALLIRSGEPLVCGAAVYMGLEPVPGDFRGAFSPADLGRTSIGPLSESEEEENINMGAQEAGQQSVFERDCTELNLNLIEEN</sequence>
<reference evidence="3" key="2">
    <citation type="submission" date="2025-09" db="UniProtKB">
        <authorList>
            <consortium name="Ensembl"/>
        </authorList>
    </citation>
    <scope>IDENTIFICATION</scope>
</reference>
<dbReference type="PANTHER" id="PTHR28567:SF4">
    <property type="entry name" value="PROTEIN FAM53C"/>
    <property type="match status" value="1"/>
</dbReference>
<comment type="similarity">
    <text evidence="1">Belongs to the FAM53 family.</text>
</comment>
<evidence type="ECO:0000313" key="4">
    <source>
        <dbReference type="Proteomes" id="UP000694557"/>
    </source>
</evidence>
<dbReference type="Proteomes" id="UP000694557">
    <property type="component" value="Unassembled WGS sequence"/>
</dbReference>
<dbReference type="Ensembl" id="ENSOKIT00005099611.1">
    <property type="protein sequence ID" value="ENSOKIP00005093231.1"/>
    <property type="gene ID" value="ENSOKIG00005040651.1"/>
</dbReference>
<feature type="compositionally biased region" description="Polar residues" evidence="2">
    <location>
        <begin position="81"/>
        <end position="91"/>
    </location>
</feature>
<proteinExistence type="inferred from homology"/>
<dbReference type="GeneTree" id="ENSGT00530000063371"/>
<protein>
    <submittedName>
        <fullName evidence="3">Family with sequence similarity 53 member C</fullName>
    </submittedName>
</protein>
<gene>
    <name evidence="3" type="primary">FAM53C</name>
</gene>
<feature type="region of interest" description="Disordered" evidence="2">
    <location>
        <begin position="233"/>
        <end position="272"/>
    </location>
</feature>
<reference evidence="3" key="1">
    <citation type="submission" date="2025-08" db="UniProtKB">
        <authorList>
            <consortium name="Ensembl"/>
        </authorList>
    </citation>
    <scope>IDENTIFICATION</scope>
</reference>
<dbReference type="PANTHER" id="PTHR28567">
    <property type="entry name" value="PROTEIN FAM53A-LIKE ISOFORM X1"/>
    <property type="match status" value="1"/>
</dbReference>
<dbReference type="AlphaFoldDB" id="A0A8C7JV20"/>
<dbReference type="Pfam" id="PF15242">
    <property type="entry name" value="FAM53"/>
    <property type="match status" value="1"/>
</dbReference>
<evidence type="ECO:0000256" key="1">
    <source>
        <dbReference type="ARBA" id="ARBA00010984"/>
    </source>
</evidence>
<keyword evidence="4" id="KW-1185">Reference proteome</keyword>
<accession>A0A8C7JV20</accession>
<organism evidence="3 4">
    <name type="scientific">Oncorhynchus kisutch</name>
    <name type="common">Coho salmon</name>
    <name type="synonym">Salmo kisutch</name>
    <dbReference type="NCBI Taxonomy" id="8019"/>
    <lineage>
        <taxon>Eukaryota</taxon>
        <taxon>Metazoa</taxon>
        <taxon>Chordata</taxon>
        <taxon>Craniata</taxon>
        <taxon>Vertebrata</taxon>
        <taxon>Euteleostomi</taxon>
        <taxon>Actinopterygii</taxon>
        <taxon>Neopterygii</taxon>
        <taxon>Teleostei</taxon>
        <taxon>Protacanthopterygii</taxon>
        <taxon>Salmoniformes</taxon>
        <taxon>Salmonidae</taxon>
        <taxon>Salmoninae</taxon>
        <taxon>Oncorhynchus</taxon>
    </lineage>
</organism>
<evidence type="ECO:0000256" key="2">
    <source>
        <dbReference type="SAM" id="MobiDB-lite"/>
    </source>
</evidence>
<feature type="region of interest" description="Disordered" evidence="2">
    <location>
        <begin position="81"/>
        <end position="105"/>
    </location>
</feature>